<feature type="compositionally biased region" description="Basic and acidic residues" evidence="1">
    <location>
        <begin position="122"/>
        <end position="131"/>
    </location>
</feature>
<name>A0A9E7GCL1_9LILI</name>
<organism evidence="2 3">
    <name type="scientific">Musa troglodytarum</name>
    <name type="common">fe'i banana</name>
    <dbReference type="NCBI Taxonomy" id="320322"/>
    <lineage>
        <taxon>Eukaryota</taxon>
        <taxon>Viridiplantae</taxon>
        <taxon>Streptophyta</taxon>
        <taxon>Embryophyta</taxon>
        <taxon>Tracheophyta</taxon>
        <taxon>Spermatophyta</taxon>
        <taxon>Magnoliopsida</taxon>
        <taxon>Liliopsida</taxon>
        <taxon>Zingiberales</taxon>
        <taxon>Musaceae</taxon>
        <taxon>Musa</taxon>
    </lineage>
</organism>
<proteinExistence type="predicted"/>
<reference evidence="2" key="1">
    <citation type="submission" date="2022-05" db="EMBL/GenBank/DDBJ databases">
        <title>The Musa troglodytarum L. genome provides insights into the mechanism of non-climacteric behaviour and enrichment of carotenoids.</title>
        <authorList>
            <person name="Wang J."/>
        </authorList>
    </citation>
    <scope>NUCLEOTIDE SEQUENCE</scope>
    <source>
        <tissue evidence="2">Leaf</tissue>
    </source>
</reference>
<evidence type="ECO:0000313" key="3">
    <source>
        <dbReference type="Proteomes" id="UP001055439"/>
    </source>
</evidence>
<accession>A0A9E7GCL1</accession>
<dbReference type="Proteomes" id="UP001055439">
    <property type="component" value="Chromosome 6"/>
</dbReference>
<feature type="region of interest" description="Disordered" evidence="1">
    <location>
        <begin position="1"/>
        <end position="167"/>
    </location>
</feature>
<evidence type="ECO:0000313" key="2">
    <source>
        <dbReference type="EMBL" id="URE10127.1"/>
    </source>
</evidence>
<dbReference type="AlphaFoldDB" id="A0A9E7GCL1"/>
<keyword evidence="3" id="KW-1185">Reference proteome</keyword>
<sequence length="234" mass="25530">MGQRRERQTLMARGAKGRHRAVHLKLPSPISPPDRLKNSSSLDMAIDSGRNLEAERNSLPREMGREAMNAPSETGKRSSKERLMKKSEAKKKPTHSRNPLKDLNDGSVPPPLGSSEAPRGGQRRELTDRPLRILGMYPPTPRTLRSARGIKPSKRAHQTARIEESIESKKRGSLSAASAVAATPVCFAAGHVIARGKRLTYRRRKGAGGFCNTSSSSSSGGGIHALAFFTFREC</sequence>
<gene>
    <name evidence="2" type="ORF">MUK42_23741</name>
</gene>
<protein>
    <submittedName>
        <fullName evidence="2">Uncharacterized protein</fullName>
    </submittedName>
</protein>
<feature type="compositionally biased region" description="Basic and acidic residues" evidence="1">
    <location>
        <begin position="50"/>
        <end position="65"/>
    </location>
</feature>
<evidence type="ECO:0000256" key="1">
    <source>
        <dbReference type="SAM" id="MobiDB-lite"/>
    </source>
</evidence>
<feature type="compositionally biased region" description="Basic and acidic residues" evidence="1">
    <location>
        <begin position="74"/>
        <end position="91"/>
    </location>
</feature>
<dbReference type="EMBL" id="CP097508">
    <property type="protein sequence ID" value="URE10127.1"/>
    <property type="molecule type" value="Genomic_DNA"/>
</dbReference>